<dbReference type="GO" id="GO:0005886">
    <property type="term" value="C:plasma membrane"/>
    <property type="evidence" value="ECO:0007669"/>
    <property type="project" value="TreeGrafter"/>
</dbReference>
<feature type="transmembrane region" description="Helical" evidence="5">
    <location>
        <begin position="424"/>
        <end position="449"/>
    </location>
</feature>
<feature type="transmembrane region" description="Helical" evidence="5">
    <location>
        <begin position="123"/>
        <end position="141"/>
    </location>
</feature>
<dbReference type="EMBL" id="LSBJ02000005">
    <property type="protein sequence ID" value="OAQ64335.2"/>
    <property type="molecule type" value="Genomic_DNA"/>
</dbReference>
<dbReference type="InterPro" id="IPR020846">
    <property type="entry name" value="MFS_dom"/>
</dbReference>
<comment type="caution">
    <text evidence="7">The sequence shown here is derived from an EMBL/GenBank/DDBJ whole genome shotgun (WGS) entry which is preliminary data.</text>
</comment>
<dbReference type="GO" id="GO:0022857">
    <property type="term" value="F:transmembrane transporter activity"/>
    <property type="evidence" value="ECO:0007669"/>
    <property type="project" value="InterPro"/>
</dbReference>
<dbReference type="InterPro" id="IPR011701">
    <property type="entry name" value="MFS"/>
</dbReference>
<dbReference type="STRING" id="1380566.A0A179FFF9"/>
<evidence type="ECO:0000313" key="7">
    <source>
        <dbReference type="EMBL" id="OAQ64335.2"/>
    </source>
</evidence>
<sequence length="493" mass="54051">MQSSMDAERSASRPLEPGTVQLEDLTFSQHGEIILQPAPSDDPNDPLNWSRIRKTVNFSLVCLYTVMVYTVIDISTVVYGQVHDELGFSFQELNQSFAASNAGLAIGGVLFVPFAFKFGRRPIYLISIVIMLGTTVWQACMQNRGDLYGFSVVSGLAGSIGETICAMTLADLFFVHQRGSLTNVLTIAINTGAYLGPVAAGYVAASQGWRWIWWWCSILLGVTLLLFVFCYEETIYIPEIQGTVIEGTADHGLDKDQIAIDSKAEASHLERRSIRSDIPIKSYKQRMSLFTTTDYGLGSVLRHTYQPFVVITTFPGVSFVALLYGSLLAWLAIVLSVQGIYFTLPPYSFSSSGVGLLNVPTFVGSLLGGFYGGQLSDYSIQWLARRNGGLYEPEMRLWLALPTILITPAGYFMFGLSMAEGMPWYIPAVGLGIYGFGSTALGNIALVYLVDSYRDVIGDAYIGITFLRNAFGTVAAMCLSPWVDSMGLYNMTS</sequence>
<comment type="subcellular location">
    <subcellularLocation>
        <location evidence="1">Membrane</location>
        <topology evidence="1">Multi-pass membrane protein</topology>
    </subcellularLocation>
</comment>
<proteinExistence type="predicted"/>
<keyword evidence="4 5" id="KW-0472">Membrane</keyword>
<accession>A0A179FFF9</accession>
<organism evidence="7 8">
    <name type="scientific">Pochonia chlamydosporia 170</name>
    <dbReference type="NCBI Taxonomy" id="1380566"/>
    <lineage>
        <taxon>Eukaryota</taxon>
        <taxon>Fungi</taxon>
        <taxon>Dikarya</taxon>
        <taxon>Ascomycota</taxon>
        <taxon>Pezizomycotina</taxon>
        <taxon>Sordariomycetes</taxon>
        <taxon>Hypocreomycetidae</taxon>
        <taxon>Hypocreales</taxon>
        <taxon>Clavicipitaceae</taxon>
        <taxon>Pochonia</taxon>
    </lineage>
</organism>
<feature type="transmembrane region" description="Helical" evidence="5">
    <location>
        <begin position="308"/>
        <end position="333"/>
    </location>
</feature>
<feature type="transmembrane region" description="Helical" evidence="5">
    <location>
        <begin position="58"/>
        <end position="78"/>
    </location>
</feature>
<feature type="transmembrane region" description="Helical" evidence="5">
    <location>
        <begin position="211"/>
        <end position="231"/>
    </location>
</feature>
<feature type="transmembrane region" description="Helical" evidence="5">
    <location>
        <begin position="98"/>
        <end position="116"/>
    </location>
</feature>
<protein>
    <submittedName>
        <fullName evidence="7">Major facilitator superfamily transporter</fullName>
    </submittedName>
</protein>
<dbReference type="InterPro" id="IPR036259">
    <property type="entry name" value="MFS_trans_sf"/>
</dbReference>
<feature type="transmembrane region" description="Helical" evidence="5">
    <location>
        <begin position="397"/>
        <end position="418"/>
    </location>
</feature>
<keyword evidence="2 5" id="KW-0812">Transmembrane</keyword>
<evidence type="ECO:0000256" key="1">
    <source>
        <dbReference type="ARBA" id="ARBA00004141"/>
    </source>
</evidence>
<keyword evidence="8" id="KW-1185">Reference proteome</keyword>
<dbReference type="AlphaFoldDB" id="A0A179FFF9"/>
<feature type="transmembrane region" description="Helical" evidence="5">
    <location>
        <begin position="181"/>
        <end position="205"/>
    </location>
</feature>
<dbReference type="Proteomes" id="UP000078397">
    <property type="component" value="Unassembled WGS sequence"/>
</dbReference>
<dbReference type="PANTHER" id="PTHR23502">
    <property type="entry name" value="MAJOR FACILITATOR SUPERFAMILY"/>
    <property type="match status" value="1"/>
</dbReference>
<dbReference type="RefSeq" id="XP_022284273.1">
    <property type="nucleotide sequence ID" value="XM_022428470.1"/>
</dbReference>
<dbReference type="OrthoDB" id="5215911at2759"/>
<evidence type="ECO:0000256" key="3">
    <source>
        <dbReference type="ARBA" id="ARBA00022989"/>
    </source>
</evidence>
<evidence type="ECO:0000256" key="4">
    <source>
        <dbReference type="ARBA" id="ARBA00023136"/>
    </source>
</evidence>
<dbReference type="GeneID" id="28848775"/>
<evidence type="ECO:0000256" key="2">
    <source>
        <dbReference type="ARBA" id="ARBA00022692"/>
    </source>
</evidence>
<dbReference type="Pfam" id="PF07690">
    <property type="entry name" value="MFS_1"/>
    <property type="match status" value="1"/>
</dbReference>
<feature type="domain" description="Major facilitator superfamily (MFS) profile" evidence="6">
    <location>
        <begin position="54"/>
        <end position="493"/>
    </location>
</feature>
<dbReference type="PROSITE" id="PS50850">
    <property type="entry name" value="MFS"/>
    <property type="match status" value="1"/>
</dbReference>
<evidence type="ECO:0000256" key="5">
    <source>
        <dbReference type="SAM" id="Phobius"/>
    </source>
</evidence>
<dbReference type="KEGG" id="pchm:VFPPC_05617"/>
<evidence type="ECO:0000313" key="8">
    <source>
        <dbReference type="Proteomes" id="UP000078397"/>
    </source>
</evidence>
<evidence type="ECO:0000259" key="6">
    <source>
        <dbReference type="PROSITE" id="PS50850"/>
    </source>
</evidence>
<name>A0A179FFF9_METCM</name>
<reference evidence="7 8" key="1">
    <citation type="journal article" date="2016" name="PLoS Pathog.">
        <title>Biosynthesis of antibiotic leucinostatins in bio-control fungus Purpureocillium lilacinum and their inhibition on phytophthora revealed by genome mining.</title>
        <authorList>
            <person name="Wang G."/>
            <person name="Liu Z."/>
            <person name="Lin R."/>
            <person name="Li E."/>
            <person name="Mao Z."/>
            <person name="Ling J."/>
            <person name="Yang Y."/>
            <person name="Yin W.B."/>
            <person name="Xie B."/>
        </authorList>
    </citation>
    <scope>NUCLEOTIDE SEQUENCE [LARGE SCALE GENOMIC DNA]</scope>
    <source>
        <strain evidence="7">170</strain>
    </source>
</reference>
<dbReference type="SUPFAM" id="SSF103473">
    <property type="entry name" value="MFS general substrate transporter"/>
    <property type="match status" value="1"/>
</dbReference>
<keyword evidence="3 5" id="KW-1133">Transmembrane helix</keyword>
<dbReference type="Gene3D" id="1.20.1250.20">
    <property type="entry name" value="MFS general substrate transporter like domains"/>
    <property type="match status" value="1"/>
</dbReference>
<feature type="transmembrane region" description="Helical" evidence="5">
    <location>
        <begin position="147"/>
        <end position="174"/>
    </location>
</feature>
<dbReference type="PANTHER" id="PTHR23502:SF50">
    <property type="entry name" value="TRANSPORTER, PUTATIVE (AFU_ORTHOLOGUE AFUA_5G00430)-RELATED"/>
    <property type="match status" value="1"/>
</dbReference>
<feature type="transmembrane region" description="Helical" evidence="5">
    <location>
        <begin position="353"/>
        <end position="376"/>
    </location>
</feature>
<gene>
    <name evidence="7" type="ORF">VFPPC_05617</name>
</gene>
<feature type="transmembrane region" description="Helical" evidence="5">
    <location>
        <begin position="461"/>
        <end position="483"/>
    </location>
</feature>